<name>A0A6C0D2N8_9ZZZZ</name>
<evidence type="ECO:0000313" key="1">
    <source>
        <dbReference type="EMBL" id="QHT11048.1"/>
    </source>
</evidence>
<organism evidence="1">
    <name type="scientific">viral metagenome</name>
    <dbReference type="NCBI Taxonomy" id="1070528"/>
    <lineage>
        <taxon>unclassified sequences</taxon>
        <taxon>metagenomes</taxon>
        <taxon>organismal metagenomes</taxon>
    </lineage>
</organism>
<protein>
    <submittedName>
        <fullName evidence="1">Uncharacterized protein</fullName>
    </submittedName>
</protein>
<accession>A0A6C0D2N8</accession>
<proteinExistence type="predicted"/>
<dbReference type="EMBL" id="MN739531">
    <property type="protein sequence ID" value="QHT11048.1"/>
    <property type="molecule type" value="Genomic_DNA"/>
</dbReference>
<reference evidence="1" key="1">
    <citation type="journal article" date="2020" name="Nature">
        <title>Giant virus diversity and host interactions through global metagenomics.</title>
        <authorList>
            <person name="Schulz F."/>
            <person name="Roux S."/>
            <person name="Paez-Espino D."/>
            <person name="Jungbluth S."/>
            <person name="Walsh D.A."/>
            <person name="Denef V.J."/>
            <person name="McMahon K.D."/>
            <person name="Konstantinidis K.T."/>
            <person name="Eloe-Fadrosh E.A."/>
            <person name="Kyrpides N.C."/>
            <person name="Woyke T."/>
        </authorList>
    </citation>
    <scope>NUCLEOTIDE SEQUENCE</scope>
    <source>
        <strain evidence="1">GVMAG-M-3300023174-111</strain>
    </source>
</reference>
<dbReference type="AlphaFoldDB" id="A0A6C0D2N8"/>
<sequence length="187" mass="22156">MTSVGERIPNIISSRPIYDLTTEHVSRTDVFFYEILTKSNDFNQFRDLMMEFLANRPNVVESHDAHGTGRWNFRKLTEQDKEYVSKEQLRIWDLEEKEEIFYEKLDSIPYIDNIETVTKSFPPRFQRPPMYLNEDGTYTSETEYLAKYPLKKSVSKSPEELELFKGLTIHSQSKGGKKTRKIRKSRK</sequence>